<dbReference type="PROSITE" id="PS51462">
    <property type="entry name" value="NUDIX"/>
    <property type="match status" value="1"/>
</dbReference>
<feature type="binding site" evidence="10">
    <location>
        <position position="61"/>
    </location>
    <ligand>
        <name>Mn(2+)</name>
        <dbReference type="ChEBI" id="CHEBI:29035"/>
    </ligand>
</feature>
<evidence type="ECO:0000259" key="12">
    <source>
        <dbReference type="PROSITE" id="PS51462"/>
    </source>
</evidence>
<dbReference type="AlphaFoldDB" id="A0A6P1T6Z4"/>
<dbReference type="UniPathway" id="UPA00059">
    <property type="reaction ID" value="UER00104"/>
</dbReference>
<evidence type="ECO:0000256" key="11">
    <source>
        <dbReference type="PIRSR" id="PIRSR018427-1"/>
    </source>
</evidence>
<evidence type="ECO:0000256" key="4">
    <source>
        <dbReference type="ARBA" id="ARBA00022490"/>
    </source>
</evidence>
<dbReference type="Proteomes" id="UP000464495">
    <property type="component" value="Chromosome"/>
</dbReference>
<feature type="domain" description="Nudix hydrolase" evidence="12">
    <location>
        <begin position="23"/>
        <end position="155"/>
    </location>
</feature>
<dbReference type="PANTHER" id="PTHR10885:SF0">
    <property type="entry name" value="ISOPENTENYL-DIPHOSPHATE DELTA-ISOMERASE"/>
    <property type="match status" value="1"/>
</dbReference>
<dbReference type="GO" id="GO:0046872">
    <property type="term" value="F:metal ion binding"/>
    <property type="evidence" value="ECO:0007669"/>
    <property type="project" value="UniProtKB-KW"/>
</dbReference>
<evidence type="ECO:0000256" key="7">
    <source>
        <dbReference type="ARBA" id="ARBA00023211"/>
    </source>
</evidence>
<dbReference type="GO" id="GO:0004452">
    <property type="term" value="F:isopentenyl-diphosphate delta-isomerase activity"/>
    <property type="evidence" value="ECO:0007669"/>
    <property type="project" value="UniProtKB-UniRule"/>
</dbReference>
<dbReference type="InterPro" id="IPR056375">
    <property type="entry name" value="Idi_bact"/>
</dbReference>
<comment type="cofactor">
    <cofactor evidence="10">
        <name>Mg(2+)</name>
        <dbReference type="ChEBI" id="CHEBI:18420"/>
    </cofactor>
    <text evidence="10">Binds 1 Mg(2+) ion per subunit. The magnesium ion binds only when substrate is bound.</text>
</comment>
<dbReference type="KEGG" id="amaq:GO499_15410"/>
<keyword evidence="8 10" id="KW-0414">Isoprene biosynthesis</keyword>
<feature type="binding site" evidence="10">
    <location>
        <position position="105"/>
    </location>
    <ligand>
        <name>Mn(2+)</name>
        <dbReference type="ChEBI" id="CHEBI:29035"/>
    </ligand>
</feature>
<evidence type="ECO:0000256" key="2">
    <source>
        <dbReference type="ARBA" id="ARBA00007579"/>
    </source>
</evidence>
<keyword evidence="7 10" id="KW-0464">Manganese</keyword>
<comment type="subcellular location">
    <subcellularLocation>
        <location evidence="10">Cytoplasm</location>
    </subcellularLocation>
</comment>
<evidence type="ECO:0000256" key="3">
    <source>
        <dbReference type="ARBA" id="ARBA00012057"/>
    </source>
</evidence>
<evidence type="ECO:0000313" key="14">
    <source>
        <dbReference type="Proteomes" id="UP000464495"/>
    </source>
</evidence>
<comment type="similarity">
    <text evidence="2 10">Belongs to the IPP isomerase type 1 family.</text>
</comment>
<dbReference type="NCBIfam" id="NF002995">
    <property type="entry name" value="PRK03759.1"/>
    <property type="match status" value="1"/>
</dbReference>
<keyword evidence="4 10" id="KW-0963">Cytoplasm</keyword>
<comment type="pathway">
    <text evidence="1 10">Isoprenoid biosynthesis; dimethylallyl diphosphate biosynthesis; dimethylallyl diphosphate from isopentenyl diphosphate: step 1/1.</text>
</comment>
<proteinExistence type="inferred from homology"/>
<feature type="active site" evidence="10 11">
    <location>
        <position position="107"/>
    </location>
</feature>
<evidence type="ECO:0000256" key="5">
    <source>
        <dbReference type="ARBA" id="ARBA00022723"/>
    </source>
</evidence>
<protein>
    <recommendedName>
        <fullName evidence="3 10">Isopentenyl-diphosphate Delta-isomerase</fullName>
        <shortName evidence="10">IPP isomerase</shortName>
        <ecNumber evidence="3 10">5.3.3.2</ecNumber>
    </recommendedName>
    <alternativeName>
        <fullName evidence="10">IPP:DMAPP isomerase</fullName>
    </alternativeName>
    <alternativeName>
        <fullName evidence="10">Isopentenyl pyrophosphate isomerase</fullName>
    </alternativeName>
</protein>
<dbReference type="CDD" id="cd02885">
    <property type="entry name" value="NUDIX_IPP_Isomerase"/>
    <property type="match status" value="1"/>
</dbReference>
<dbReference type="EC" id="5.3.3.2" evidence="3 10"/>
<dbReference type="NCBIfam" id="TIGR02150">
    <property type="entry name" value="IPP_isom_1"/>
    <property type="match status" value="1"/>
</dbReference>
<comment type="cofactor">
    <cofactor evidence="10">
        <name>Mn(2+)</name>
        <dbReference type="ChEBI" id="CHEBI:29035"/>
    </cofactor>
    <text evidence="10">Binds 1 Mn(2+) ion per subunit.</text>
</comment>
<dbReference type="Pfam" id="PF00293">
    <property type="entry name" value="NUDIX"/>
    <property type="match status" value="1"/>
</dbReference>
<dbReference type="SUPFAM" id="SSF55811">
    <property type="entry name" value="Nudix"/>
    <property type="match status" value="1"/>
</dbReference>
<dbReference type="PANTHER" id="PTHR10885">
    <property type="entry name" value="ISOPENTENYL-DIPHOSPHATE DELTA-ISOMERASE"/>
    <property type="match status" value="1"/>
</dbReference>
<feature type="binding site" evidence="10">
    <location>
        <position position="19"/>
    </location>
    <ligand>
        <name>Mn(2+)</name>
        <dbReference type="ChEBI" id="CHEBI:29035"/>
    </ligand>
</feature>
<dbReference type="GO" id="GO:0005737">
    <property type="term" value="C:cytoplasm"/>
    <property type="evidence" value="ECO:0007669"/>
    <property type="project" value="UniProtKB-SubCell"/>
</dbReference>
<comment type="catalytic activity">
    <reaction evidence="10">
        <text>isopentenyl diphosphate = dimethylallyl diphosphate</text>
        <dbReference type="Rhea" id="RHEA:23284"/>
        <dbReference type="ChEBI" id="CHEBI:57623"/>
        <dbReference type="ChEBI" id="CHEBI:128769"/>
        <dbReference type="EC" id="5.3.3.2"/>
    </reaction>
</comment>
<evidence type="ECO:0000256" key="8">
    <source>
        <dbReference type="ARBA" id="ARBA00023229"/>
    </source>
</evidence>
<gene>
    <name evidence="10" type="primary">idi</name>
    <name evidence="13" type="ORF">GO499_15410</name>
</gene>
<dbReference type="PIRSF" id="PIRSF018427">
    <property type="entry name" value="Isopntndiph_ism"/>
    <property type="match status" value="1"/>
</dbReference>
<name>A0A6P1T6Z4_9RHOB</name>
<accession>A0A6P1T6Z4</accession>
<dbReference type="EMBL" id="CP046620">
    <property type="protein sequence ID" value="QHQ37450.1"/>
    <property type="molecule type" value="Genomic_DNA"/>
</dbReference>
<evidence type="ECO:0000256" key="1">
    <source>
        <dbReference type="ARBA" id="ARBA00004826"/>
    </source>
</evidence>
<evidence type="ECO:0000313" key="13">
    <source>
        <dbReference type="EMBL" id="QHQ37450.1"/>
    </source>
</evidence>
<dbReference type="HAMAP" id="MF_00202">
    <property type="entry name" value="Idi"/>
    <property type="match status" value="1"/>
</dbReference>
<keyword evidence="14" id="KW-1185">Reference proteome</keyword>
<dbReference type="InterPro" id="IPR011876">
    <property type="entry name" value="IsopentenylPP_isomerase_typ1"/>
</dbReference>
<dbReference type="Gene3D" id="3.90.79.10">
    <property type="entry name" value="Nucleoside Triphosphate Pyrophosphohydrolase"/>
    <property type="match status" value="1"/>
</dbReference>
<evidence type="ECO:0000256" key="6">
    <source>
        <dbReference type="ARBA" id="ARBA00022842"/>
    </source>
</evidence>
<dbReference type="InterPro" id="IPR015797">
    <property type="entry name" value="NUDIX_hydrolase-like_dom_sf"/>
</dbReference>
<keyword evidence="5 10" id="KW-0479">Metal-binding</keyword>
<evidence type="ECO:0000256" key="10">
    <source>
        <dbReference type="HAMAP-Rule" id="MF_00202"/>
    </source>
</evidence>
<dbReference type="GO" id="GO:0009240">
    <property type="term" value="P:isopentenyl diphosphate biosynthetic process"/>
    <property type="evidence" value="ECO:0007669"/>
    <property type="project" value="TreeGrafter"/>
</dbReference>
<reference evidence="13 14" key="1">
    <citation type="submission" date="2019-12" db="EMBL/GenBank/DDBJ databases">
        <title>Complete genome sequence of Algicella marina strain 9Alg 56(T) isolated from the red alga Tichocarpus crinitus.</title>
        <authorList>
            <person name="Kim S.-G."/>
            <person name="Nedashkovskaya O.I."/>
        </authorList>
    </citation>
    <scope>NUCLEOTIDE SEQUENCE [LARGE SCALE GENOMIC DNA]</scope>
    <source>
        <strain evidence="13 14">9Alg 56</strain>
    </source>
</reference>
<evidence type="ECO:0000256" key="9">
    <source>
        <dbReference type="ARBA" id="ARBA00023235"/>
    </source>
</evidence>
<keyword evidence="9 10" id="KW-0413">Isomerase</keyword>
<dbReference type="GO" id="GO:0050992">
    <property type="term" value="P:dimethylallyl diphosphate biosynthetic process"/>
    <property type="evidence" value="ECO:0007669"/>
    <property type="project" value="UniProtKB-UniRule"/>
</dbReference>
<feature type="binding site" evidence="10">
    <location>
        <position position="107"/>
    </location>
    <ligand>
        <name>Mn(2+)</name>
        <dbReference type="ChEBI" id="CHEBI:29035"/>
    </ligand>
</feature>
<dbReference type="InterPro" id="IPR000086">
    <property type="entry name" value="NUDIX_hydrolase_dom"/>
</dbReference>
<feature type="active site" evidence="10 11">
    <location>
        <position position="59"/>
    </location>
</feature>
<keyword evidence="6 10" id="KW-0460">Magnesium</keyword>
<sequence length="168" mass="19409">MIPAWENGELKPVDKLEVHRRGLRHPAVSVFVMNGMRTLLQRRALIKYHTPGLWANACCTHPYWGEAAADCATRRLQQELGLAQVEVESFGELEYRAEVGQSLIEHECVHIFVARGDWLPNPNPDEVMATRWVTLDGLREEIGQSPHRFTPWLRIYMEQYAEAIFSQR</sequence>
<comment type="function">
    <text evidence="10">Catalyzes the 1,3-allylic rearrangement of the homoallylic substrate isopentenyl (IPP) to its highly electrophilic allylic isomer, dimethylallyl diphosphate (DMAPP).</text>
</comment>
<feature type="binding site" evidence="10">
    <location>
        <position position="25"/>
    </location>
    <ligand>
        <name>Mn(2+)</name>
        <dbReference type="ChEBI" id="CHEBI:29035"/>
    </ligand>
</feature>
<organism evidence="13 14">
    <name type="scientific">Algicella marina</name>
    <dbReference type="NCBI Taxonomy" id="2683284"/>
    <lineage>
        <taxon>Bacteria</taxon>
        <taxon>Pseudomonadati</taxon>
        <taxon>Pseudomonadota</taxon>
        <taxon>Alphaproteobacteria</taxon>
        <taxon>Rhodobacterales</taxon>
        <taxon>Paracoccaceae</taxon>
        <taxon>Algicella</taxon>
    </lineage>
</organism>
<feature type="binding site" evidence="10">
    <location>
        <position position="79"/>
    </location>
    <ligand>
        <name>Mg(2+)</name>
        <dbReference type="ChEBI" id="CHEBI:18420"/>
    </ligand>
</feature>